<dbReference type="AlphaFoldDB" id="A0AAV7M7Q6"/>
<keyword evidence="5" id="KW-1185">Reference proteome</keyword>
<evidence type="ECO:0000256" key="1">
    <source>
        <dbReference type="ARBA" id="ARBA00039658"/>
    </source>
</evidence>
<dbReference type="EMBL" id="JANPWB010000014">
    <property type="protein sequence ID" value="KAJ1098584.1"/>
    <property type="molecule type" value="Genomic_DNA"/>
</dbReference>
<feature type="transmembrane region" description="Helical" evidence="2">
    <location>
        <begin position="139"/>
        <end position="160"/>
    </location>
</feature>
<reference evidence="4" key="1">
    <citation type="journal article" date="2022" name="bioRxiv">
        <title>Sequencing and chromosome-scale assembly of the giantPleurodeles waltlgenome.</title>
        <authorList>
            <person name="Brown T."/>
            <person name="Elewa A."/>
            <person name="Iarovenko S."/>
            <person name="Subramanian E."/>
            <person name="Araus A.J."/>
            <person name="Petzold A."/>
            <person name="Susuki M."/>
            <person name="Suzuki K.-i.T."/>
            <person name="Hayashi T."/>
            <person name="Toyoda A."/>
            <person name="Oliveira C."/>
            <person name="Osipova E."/>
            <person name="Leigh N.D."/>
            <person name="Simon A."/>
            <person name="Yun M.H."/>
        </authorList>
    </citation>
    <scope>NUCLEOTIDE SEQUENCE</scope>
    <source>
        <strain evidence="4">20211129_DDA</strain>
        <tissue evidence="4">Liver</tissue>
    </source>
</reference>
<name>A0AAV7M7Q6_PLEWA</name>
<accession>A0AAV7M7Q6</accession>
<keyword evidence="2" id="KW-1133">Transmembrane helix</keyword>
<gene>
    <name evidence="4" type="ORF">NDU88_003692</name>
</gene>
<feature type="domain" description="Integrase zinc-binding" evidence="3">
    <location>
        <begin position="3"/>
        <end position="35"/>
    </location>
</feature>
<evidence type="ECO:0000259" key="3">
    <source>
        <dbReference type="Pfam" id="PF17921"/>
    </source>
</evidence>
<dbReference type="PANTHER" id="PTHR37984">
    <property type="entry name" value="PROTEIN CBG26694"/>
    <property type="match status" value="1"/>
</dbReference>
<dbReference type="PANTHER" id="PTHR37984:SF11">
    <property type="entry name" value="INTEGRASE CATALYTIC DOMAIN-CONTAINING PROTEIN"/>
    <property type="match status" value="1"/>
</dbReference>
<evidence type="ECO:0000313" key="4">
    <source>
        <dbReference type="EMBL" id="KAJ1098584.1"/>
    </source>
</evidence>
<comment type="caution">
    <text evidence="4">The sequence shown here is derived from an EMBL/GenBank/DDBJ whole genome shotgun (WGS) entry which is preliminary data.</text>
</comment>
<protein>
    <recommendedName>
        <fullName evidence="1">Gypsy retrotransposon integrase-like protein 1</fullName>
    </recommendedName>
</protein>
<sequence length="161" mass="18109">MVKTKARLRSKVWFADLDARVEQTIQQCHVCQLVGPTDPPPPIITEPILSIPWQRASVDLGSLPDGRHMLVVLGDFSKYPEVELLESTVTEKACVGNMREELPCETRDPPWFGPDVTGMNKSTGWLGANRQKAERNNLCVVYSLSAPKVIYWALVFLRFAK</sequence>
<dbReference type="InterPro" id="IPR050951">
    <property type="entry name" value="Retrovirus_Pol_polyprotein"/>
</dbReference>
<evidence type="ECO:0000256" key="2">
    <source>
        <dbReference type="SAM" id="Phobius"/>
    </source>
</evidence>
<dbReference type="Pfam" id="PF17921">
    <property type="entry name" value="Integrase_H2C2"/>
    <property type="match status" value="1"/>
</dbReference>
<dbReference type="InterPro" id="IPR041588">
    <property type="entry name" value="Integrase_H2C2"/>
</dbReference>
<proteinExistence type="predicted"/>
<organism evidence="4 5">
    <name type="scientific">Pleurodeles waltl</name>
    <name type="common">Iberian ribbed newt</name>
    <dbReference type="NCBI Taxonomy" id="8319"/>
    <lineage>
        <taxon>Eukaryota</taxon>
        <taxon>Metazoa</taxon>
        <taxon>Chordata</taxon>
        <taxon>Craniata</taxon>
        <taxon>Vertebrata</taxon>
        <taxon>Euteleostomi</taxon>
        <taxon>Amphibia</taxon>
        <taxon>Batrachia</taxon>
        <taxon>Caudata</taxon>
        <taxon>Salamandroidea</taxon>
        <taxon>Salamandridae</taxon>
        <taxon>Pleurodelinae</taxon>
        <taxon>Pleurodeles</taxon>
    </lineage>
</organism>
<keyword evidence="2" id="KW-0472">Membrane</keyword>
<keyword evidence="2" id="KW-0812">Transmembrane</keyword>
<evidence type="ECO:0000313" key="5">
    <source>
        <dbReference type="Proteomes" id="UP001066276"/>
    </source>
</evidence>
<dbReference type="Proteomes" id="UP001066276">
    <property type="component" value="Chromosome 10"/>
</dbReference>